<proteinExistence type="inferred from homology"/>
<evidence type="ECO:0000256" key="3">
    <source>
        <dbReference type="ARBA" id="ARBA00023274"/>
    </source>
</evidence>
<evidence type="ECO:0000256" key="1">
    <source>
        <dbReference type="ARBA" id="ARBA00005781"/>
    </source>
</evidence>
<evidence type="ECO:0000256" key="5">
    <source>
        <dbReference type="ARBA" id="ARBA00035493"/>
    </source>
</evidence>
<reference evidence="6 7" key="1">
    <citation type="journal article" date="2016" name="Nat. Commun.">
        <title>Thousands of microbial genomes shed light on interconnected biogeochemical processes in an aquifer system.</title>
        <authorList>
            <person name="Anantharaman K."/>
            <person name="Brown C.T."/>
            <person name="Hug L.A."/>
            <person name="Sharon I."/>
            <person name="Castelle C.J."/>
            <person name="Probst A.J."/>
            <person name="Thomas B.C."/>
            <person name="Singh A."/>
            <person name="Wilkins M.J."/>
            <person name="Karaoz U."/>
            <person name="Brodie E.L."/>
            <person name="Williams K.H."/>
            <person name="Hubbard S.S."/>
            <person name="Banfield J.F."/>
        </authorList>
    </citation>
    <scope>NUCLEOTIDE SEQUENCE [LARGE SCALE GENOMIC DNA]</scope>
</reference>
<evidence type="ECO:0000313" key="7">
    <source>
        <dbReference type="Proteomes" id="UP000178969"/>
    </source>
</evidence>
<dbReference type="PANTHER" id="PTHR15680:SF9">
    <property type="entry name" value="LARGE RIBOSOMAL SUBUNIT PROTEIN BL19M"/>
    <property type="match status" value="1"/>
</dbReference>
<dbReference type="InterPro" id="IPR008991">
    <property type="entry name" value="Translation_prot_SH3-like_sf"/>
</dbReference>
<dbReference type="GO" id="GO:0022625">
    <property type="term" value="C:cytosolic large ribosomal subunit"/>
    <property type="evidence" value="ECO:0007669"/>
    <property type="project" value="TreeGrafter"/>
</dbReference>
<dbReference type="InterPro" id="IPR038657">
    <property type="entry name" value="Ribosomal_bL19_sf"/>
</dbReference>
<sequence length="103" mass="11295">MIIARKHGKGINSTITVRKISNGVGVERVFPLHSPFIAKIEVVDKSKVRRAKLYYLRQAVGKKTRMKKLAGKKALAEVLVPAEEPVIAEEQTEESSASQTPAA</sequence>
<dbReference type="STRING" id="1797299.A3A25_00255"/>
<gene>
    <name evidence="6" type="ORF">A3A25_00255</name>
</gene>
<accession>A0A1F5C6E3</accession>
<dbReference type="EMBL" id="MEYT01000041">
    <property type="protein sequence ID" value="OGD38440.1"/>
    <property type="molecule type" value="Genomic_DNA"/>
</dbReference>
<organism evidence="6 7">
    <name type="scientific">Candidatus Azambacteria bacterium RIFCSPLOWO2_01_FULL_46_26</name>
    <dbReference type="NCBI Taxonomy" id="1797299"/>
    <lineage>
        <taxon>Bacteria</taxon>
        <taxon>Candidatus Azamiibacteriota</taxon>
    </lineage>
</organism>
<protein>
    <recommendedName>
        <fullName evidence="4">Large ribosomal subunit protein bL19</fullName>
    </recommendedName>
    <alternativeName>
        <fullName evidence="5">50S ribosomal protein L19</fullName>
    </alternativeName>
</protein>
<keyword evidence="2" id="KW-0689">Ribosomal protein</keyword>
<name>A0A1F5C6E3_9BACT</name>
<dbReference type="PANTHER" id="PTHR15680">
    <property type="entry name" value="RIBOSOMAL PROTEIN L19"/>
    <property type="match status" value="1"/>
</dbReference>
<dbReference type="SUPFAM" id="SSF50104">
    <property type="entry name" value="Translation proteins SH3-like domain"/>
    <property type="match status" value="1"/>
</dbReference>
<dbReference type="Proteomes" id="UP000178969">
    <property type="component" value="Unassembled WGS sequence"/>
</dbReference>
<dbReference type="InterPro" id="IPR001857">
    <property type="entry name" value="Ribosomal_bL19"/>
</dbReference>
<dbReference type="Pfam" id="PF01245">
    <property type="entry name" value="Ribosomal_L19"/>
    <property type="match status" value="1"/>
</dbReference>
<keyword evidence="3" id="KW-0687">Ribonucleoprotein</keyword>
<evidence type="ECO:0000256" key="2">
    <source>
        <dbReference type="ARBA" id="ARBA00022980"/>
    </source>
</evidence>
<dbReference type="Gene3D" id="2.30.30.790">
    <property type="match status" value="1"/>
</dbReference>
<comment type="similarity">
    <text evidence="1">Belongs to the bacterial ribosomal protein bL19 family.</text>
</comment>
<dbReference type="GO" id="GO:0006412">
    <property type="term" value="P:translation"/>
    <property type="evidence" value="ECO:0007669"/>
    <property type="project" value="InterPro"/>
</dbReference>
<dbReference type="AlphaFoldDB" id="A0A1F5C6E3"/>
<evidence type="ECO:0000256" key="4">
    <source>
        <dbReference type="ARBA" id="ARBA00035171"/>
    </source>
</evidence>
<comment type="caution">
    <text evidence="6">The sequence shown here is derived from an EMBL/GenBank/DDBJ whole genome shotgun (WGS) entry which is preliminary data.</text>
</comment>
<dbReference type="GO" id="GO:0003735">
    <property type="term" value="F:structural constituent of ribosome"/>
    <property type="evidence" value="ECO:0007669"/>
    <property type="project" value="InterPro"/>
</dbReference>
<evidence type="ECO:0000313" key="6">
    <source>
        <dbReference type="EMBL" id="OGD38440.1"/>
    </source>
</evidence>